<dbReference type="SUPFAM" id="SSF52540">
    <property type="entry name" value="P-loop containing nucleoside triphosphate hydrolases"/>
    <property type="match status" value="1"/>
</dbReference>
<dbReference type="GO" id="GO:0016887">
    <property type="term" value="F:ATP hydrolysis activity"/>
    <property type="evidence" value="ECO:0007669"/>
    <property type="project" value="InterPro"/>
</dbReference>
<dbReference type="GO" id="GO:0022857">
    <property type="term" value="F:transmembrane transporter activity"/>
    <property type="evidence" value="ECO:0007669"/>
    <property type="project" value="InterPro"/>
</dbReference>
<gene>
    <name evidence="5" type="ORF">D7I44_01935</name>
</gene>
<evidence type="ECO:0000256" key="2">
    <source>
        <dbReference type="ARBA" id="ARBA00022741"/>
    </source>
</evidence>
<dbReference type="Pfam" id="PF00005">
    <property type="entry name" value="ABC_tran"/>
    <property type="match status" value="1"/>
</dbReference>
<dbReference type="SMART" id="SM00382">
    <property type="entry name" value="AAA"/>
    <property type="match status" value="1"/>
</dbReference>
<dbReference type="AlphaFoldDB" id="A0A387BN36"/>
<dbReference type="Gene3D" id="2.40.50.100">
    <property type="match status" value="1"/>
</dbReference>
<evidence type="ECO:0000256" key="3">
    <source>
        <dbReference type="ARBA" id="ARBA00022840"/>
    </source>
</evidence>
<evidence type="ECO:0000256" key="1">
    <source>
        <dbReference type="ARBA" id="ARBA00022448"/>
    </source>
</evidence>
<dbReference type="KEGG" id="gry:D7I44_01935"/>
<proteinExistence type="predicted"/>
<dbReference type="PANTHER" id="PTHR42781">
    <property type="entry name" value="SPERMIDINE/PUTRESCINE IMPORT ATP-BINDING PROTEIN POTA"/>
    <property type="match status" value="1"/>
</dbReference>
<dbReference type="GO" id="GO:0005524">
    <property type="term" value="F:ATP binding"/>
    <property type="evidence" value="ECO:0007669"/>
    <property type="project" value="UniProtKB-KW"/>
</dbReference>
<reference evidence="5 6" key="1">
    <citation type="submission" date="2018-09" db="EMBL/GenBank/DDBJ databases">
        <title>Genome sequencing of strain 2DFW10M-5.</title>
        <authorList>
            <person name="Heo J."/>
            <person name="Kim S.-J."/>
            <person name="Kwon S.-W."/>
        </authorList>
    </citation>
    <scope>NUCLEOTIDE SEQUENCE [LARGE SCALE GENOMIC DNA]</scope>
    <source>
        <strain evidence="5 6">2DFW10M-5</strain>
    </source>
</reference>
<dbReference type="EMBL" id="CP032624">
    <property type="protein sequence ID" value="AYG02416.1"/>
    <property type="molecule type" value="Genomic_DNA"/>
</dbReference>
<dbReference type="InterPro" id="IPR027417">
    <property type="entry name" value="P-loop_NTPase"/>
</dbReference>
<dbReference type="InterPro" id="IPR008995">
    <property type="entry name" value="Mo/tungstate-bd_C_term_dom"/>
</dbReference>
<dbReference type="RefSeq" id="WP_120787950.1">
    <property type="nucleotide sequence ID" value="NZ_CP032624.1"/>
</dbReference>
<keyword evidence="2" id="KW-0547">Nucleotide-binding</keyword>
<dbReference type="Gene3D" id="3.40.50.300">
    <property type="entry name" value="P-loop containing nucleotide triphosphate hydrolases"/>
    <property type="match status" value="1"/>
</dbReference>
<dbReference type="Proteomes" id="UP000275069">
    <property type="component" value="Chromosome"/>
</dbReference>
<keyword evidence="3 5" id="KW-0067">ATP-binding</keyword>
<organism evidence="5 6">
    <name type="scientific">Gryllotalpicola protaetiae</name>
    <dbReference type="NCBI Taxonomy" id="2419771"/>
    <lineage>
        <taxon>Bacteria</taxon>
        <taxon>Bacillati</taxon>
        <taxon>Actinomycetota</taxon>
        <taxon>Actinomycetes</taxon>
        <taxon>Micrococcales</taxon>
        <taxon>Microbacteriaceae</taxon>
        <taxon>Gryllotalpicola</taxon>
    </lineage>
</organism>
<name>A0A387BN36_9MICO</name>
<dbReference type="FunFam" id="3.40.50.300:FF:000133">
    <property type="entry name" value="Spermidine/putrescine import ATP-binding protein PotA"/>
    <property type="match status" value="1"/>
</dbReference>
<evidence type="ECO:0000259" key="4">
    <source>
        <dbReference type="PROSITE" id="PS50893"/>
    </source>
</evidence>
<keyword evidence="1" id="KW-0813">Transport</keyword>
<dbReference type="InterPro" id="IPR050093">
    <property type="entry name" value="ABC_SmlMolc_Importer"/>
</dbReference>
<accession>A0A387BN36</accession>
<sequence>MTTPEAAAAPAAEAAISLDGVSRRFGDSVAVERIDLDLAAGEFFALLGPSGCGKTTTLRMIGGFDLPTTGRISLAGTDVTLLPPHRRDVNTVFQSYALFPHLTVLDNVTFGLRRKGVAKAEAERRAQEYLDLVGLTGFGARRPLQLSGGQQQRVALARALVNHPKVLLLDEPMGALDAKIRKSMQVELKRIQREVGITFLYVTHDQGEAMSMADRLAVMNQGHVEDLGAPQRVYDRPATQFVAEFLGTCNVLPVTTDASGARLPDGGLVAVAGAATPTGTGWKIGIRPEKLQLLPLVAGAAAPAGPNRTTATVTEVTFLGASTEAALITPWGSVLHAFKQNIGTETVIRPGDTVEVSWDASQAFFLPPSAIPANDPTSIPETEAA</sequence>
<dbReference type="InterPro" id="IPR013611">
    <property type="entry name" value="Transp-assoc_OB_typ2"/>
</dbReference>
<dbReference type="OrthoDB" id="9802264at2"/>
<evidence type="ECO:0000313" key="5">
    <source>
        <dbReference type="EMBL" id="AYG02416.1"/>
    </source>
</evidence>
<dbReference type="SUPFAM" id="SSF50331">
    <property type="entry name" value="MOP-like"/>
    <property type="match status" value="1"/>
</dbReference>
<protein>
    <submittedName>
        <fullName evidence="5">ABC transporter ATP-binding protein</fullName>
    </submittedName>
</protein>
<dbReference type="InterPro" id="IPR017871">
    <property type="entry name" value="ABC_transporter-like_CS"/>
</dbReference>
<keyword evidence="6" id="KW-1185">Reference proteome</keyword>
<dbReference type="Pfam" id="PF08402">
    <property type="entry name" value="TOBE_2"/>
    <property type="match status" value="1"/>
</dbReference>
<dbReference type="InterPro" id="IPR003593">
    <property type="entry name" value="AAA+_ATPase"/>
</dbReference>
<dbReference type="InterPro" id="IPR003439">
    <property type="entry name" value="ABC_transporter-like_ATP-bd"/>
</dbReference>
<dbReference type="PANTHER" id="PTHR42781:SF4">
    <property type="entry name" value="SPERMIDINE_PUTRESCINE IMPORT ATP-BINDING PROTEIN POTA"/>
    <property type="match status" value="1"/>
</dbReference>
<feature type="domain" description="ABC transporter" evidence="4">
    <location>
        <begin position="16"/>
        <end position="246"/>
    </location>
</feature>
<dbReference type="GO" id="GO:0043190">
    <property type="term" value="C:ATP-binding cassette (ABC) transporter complex"/>
    <property type="evidence" value="ECO:0007669"/>
    <property type="project" value="InterPro"/>
</dbReference>
<dbReference type="PROSITE" id="PS50893">
    <property type="entry name" value="ABC_TRANSPORTER_2"/>
    <property type="match status" value="1"/>
</dbReference>
<evidence type="ECO:0000313" key="6">
    <source>
        <dbReference type="Proteomes" id="UP000275069"/>
    </source>
</evidence>
<dbReference type="PROSITE" id="PS00211">
    <property type="entry name" value="ABC_TRANSPORTER_1"/>
    <property type="match status" value="1"/>
</dbReference>